<evidence type="ECO:0000256" key="1">
    <source>
        <dbReference type="SAM" id="SignalP"/>
    </source>
</evidence>
<keyword evidence="1" id="KW-0732">Signal</keyword>
<evidence type="ECO:0000313" key="3">
    <source>
        <dbReference type="EMBL" id="MBS9721893.1"/>
    </source>
</evidence>
<evidence type="ECO:0000313" key="4">
    <source>
        <dbReference type="Proteomes" id="UP001297272"/>
    </source>
</evidence>
<dbReference type="RefSeq" id="WP_213985498.1">
    <property type="nucleotide sequence ID" value="NZ_JAFMNX010000003.1"/>
</dbReference>
<dbReference type="PANTHER" id="PTHR46928:SF1">
    <property type="entry name" value="MESENCHYME-SPECIFIC CELL SURFACE GLYCOPROTEIN"/>
    <property type="match status" value="1"/>
</dbReference>
<protein>
    <submittedName>
        <fullName evidence="3">Esterase-like activity of phytase family protein</fullName>
    </submittedName>
</protein>
<dbReference type="PANTHER" id="PTHR46928">
    <property type="entry name" value="MESENCHYME-SPECIFIC CELL SURFACE GLYCOPROTEIN"/>
    <property type="match status" value="1"/>
</dbReference>
<dbReference type="InterPro" id="IPR052956">
    <property type="entry name" value="Mesenchyme-surface_protein"/>
</dbReference>
<dbReference type="Pfam" id="PF13449">
    <property type="entry name" value="Phytase-like"/>
    <property type="match status" value="1"/>
</dbReference>
<sequence>MPRKTILAPLAASLLLATSLSAGAEPFFDRIATMMVRDNLPDGGKGVKEAVAEIISVSEDGVTLVYTDAPGKQIGMIDLKDPANPKPMGTVAVGGEPTSVKIVGGTAYVAVDQTEDFTKPAGKLVAVDIAAKTAGAECKLPGQPDSVAASSDGAFLAIAMENQRDEDLNDGALPQLPAGSLVTVKLGDTLDCAAITEIALTGLDGVVAADDPEPEFVDINDKGEIALSLQENNAILIIDGITGKVTSHFDAGTVSLDRIDTQKDGVIDLSGSMKDVPREPDGLAWIGDDRIITANEGDWKGGTRGFTIFNRDGTVAFDAGNTLEHEIVSLGHYPEKRNKKGIEIEGVAVGQYGDEDLLFVGSERASVIAVYRDNGNTPELLQVLPGGIGPEGLLAIPQRNLFVTATETDLTEDGGIGGQVVVYERGERPAPAYPTIRSEKGENGLPIAWGALSGLAADPAKPGQLYAVTDSVYGAAPRILTVDATQKPARITAELTVTRDNKPAADLDLEGIAIAEQGGFWLASEGNTKERKNLLLHVDAQGAIKEEIELPADVAATATSSGFEGVTVTGEGDEQLIWLAQQRPWKGDAENEVKLFAYKPATKEWGAVRYQLDPKGAGWVGLSEITAAGDRVILIERDNLLGADAKLKKLYSVALADMKPAPLGGDLPLVEKTVLHDLLPDMQAPKGYVLDKIEGFTIDADGEAFAVTDNDGVDDASGETQFLRLGKL</sequence>
<dbReference type="InterPro" id="IPR027372">
    <property type="entry name" value="Phytase-like_dom"/>
</dbReference>
<keyword evidence="4" id="KW-1185">Reference proteome</keyword>
<feature type="chain" id="PRO_5045403369" evidence="1">
    <location>
        <begin position="25"/>
        <end position="728"/>
    </location>
</feature>
<dbReference type="SUPFAM" id="SSF50956">
    <property type="entry name" value="Thermostable phytase (3-phytase)"/>
    <property type="match status" value="1"/>
</dbReference>
<feature type="signal peptide" evidence="1">
    <location>
        <begin position="1"/>
        <end position="24"/>
    </location>
</feature>
<reference evidence="3 4" key="1">
    <citation type="submission" date="2021-03" db="EMBL/GenBank/DDBJ databases">
        <title>Tianweitania aestuarii sp. nov., isolated from a tidal flat.</title>
        <authorList>
            <person name="Park S."/>
            <person name="Yoon J.-H."/>
        </authorList>
    </citation>
    <scope>NUCLEOTIDE SEQUENCE [LARGE SCALE GENOMIC DNA]</scope>
    <source>
        <strain evidence="3 4">BSSL-BM11</strain>
    </source>
</reference>
<dbReference type="Gene3D" id="2.130.10.10">
    <property type="entry name" value="YVTN repeat-like/Quinoprotein amine dehydrogenase"/>
    <property type="match status" value="1"/>
</dbReference>
<gene>
    <name evidence="3" type="ORF">JYU29_14475</name>
</gene>
<dbReference type="InterPro" id="IPR011048">
    <property type="entry name" value="Haem_d1_sf"/>
</dbReference>
<feature type="domain" description="Phytase-like" evidence="2">
    <location>
        <begin position="448"/>
        <end position="711"/>
    </location>
</feature>
<comment type="caution">
    <text evidence="3">The sequence shown here is derived from an EMBL/GenBank/DDBJ whole genome shotgun (WGS) entry which is preliminary data.</text>
</comment>
<dbReference type="Proteomes" id="UP001297272">
    <property type="component" value="Unassembled WGS sequence"/>
</dbReference>
<evidence type="ECO:0000259" key="2">
    <source>
        <dbReference type="Pfam" id="PF13449"/>
    </source>
</evidence>
<dbReference type="SUPFAM" id="SSF51004">
    <property type="entry name" value="C-terminal (heme d1) domain of cytochrome cd1-nitrite reductase"/>
    <property type="match status" value="1"/>
</dbReference>
<name>A0ABS5RXX8_9HYPH</name>
<organism evidence="3 4">
    <name type="scientific">Tianweitania aestuarii</name>
    <dbReference type="NCBI Taxonomy" id="2814886"/>
    <lineage>
        <taxon>Bacteria</taxon>
        <taxon>Pseudomonadati</taxon>
        <taxon>Pseudomonadota</taxon>
        <taxon>Alphaproteobacteria</taxon>
        <taxon>Hyphomicrobiales</taxon>
        <taxon>Phyllobacteriaceae</taxon>
        <taxon>Tianweitania</taxon>
    </lineage>
</organism>
<dbReference type="EMBL" id="JAFMNX010000003">
    <property type="protein sequence ID" value="MBS9721893.1"/>
    <property type="molecule type" value="Genomic_DNA"/>
</dbReference>
<proteinExistence type="predicted"/>
<accession>A0ABS5RXX8</accession>
<dbReference type="InterPro" id="IPR015943">
    <property type="entry name" value="WD40/YVTN_repeat-like_dom_sf"/>
</dbReference>